<dbReference type="InParanoid" id="A0A7N2L525"/>
<feature type="domain" description="DUF7625" evidence="3">
    <location>
        <begin position="453"/>
        <end position="546"/>
    </location>
</feature>
<dbReference type="GO" id="GO:0010468">
    <property type="term" value="P:regulation of gene expression"/>
    <property type="evidence" value="ECO:0007669"/>
    <property type="project" value="InterPro"/>
</dbReference>
<dbReference type="InterPro" id="IPR056042">
    <property type="entry name" value="DUF7625"/>
</dbReference>
<evidence type="ECO:0000313" key="4">
    <source>
        <dbReference type="EnsemblPlants" id="QL03p010255:mrna"/>
    </source>
</evidence>
<dbReference type="PANTHER" id="PTHR14379:SF7">
    <property type="entry name" value="ENDONUCLEASE OR GLYCOSYL HYDROLASE-RELATED"/>
    <property type="match status" value="1"/>
</dbReference>
<dbReference type="EnsemblPlants" id="QL03p010255:mrna">
    <property type="protein sequence ID" value="QL03p010255:mrna"/>
    <property type="gene ID" value="QL03p010255"/>
</dbReference>
<dbReference type="Pfam" id="PF24620">
    <property type="entry name" value="DUF7625"/>
    <property type="match status" value="1"/>
</dbReference>
<dbReference type="RefSeq" id="XP_030960924.1">
    <property type="nucleotide sequence ID" value="XM_031105064.1"/>
</dbReference>
<gene>
    <name evidence="4" type="primary">LOC115982454</name>
</gene>
<feature type="region of interest" description="Disordered" evidence="1">
    <location>
        <begin position="237"/>
        <end position="306"/>
    </location>
</feature>
<organism evidence="4 5">
    <name type="scientific">Quercus lobata</name>
    <name type="common">Valley oak</name>
    <dbReference type="NCBI Taxonomy" id="97700"/>
    <lineage>
        <taxon>Eukaryota</taxon>
        <taxon>Viridiplantae</taxon>
        <taxon>Streptophyta</taxon>
        <taxon>Embryophyta</taxon>
        <taxon>Tracheophyta</taxon>
        <taxon>Spermatophyta</taxon>
        <taxon>Magnoliopsida</taxon>
        <taxon>eudicotyledons</taxon>
        <taxon>Gunneridae</taxon>
        <taxon>Pentapetalae</taxon>
        <taxon>rosids</taxon>
        <taxon>fabids</taxon>
        <taxon>Fagales</taxon>
        <taxon>Fagaceae</taxon>
        <taxon>Quercus</taxon>
    </lineage>
</organism>
<evidence type="ECO:0000259" key="3">
    <source>
        <dbReference type="Pfam" id="PF24620"/>
    </source>
</evidence>
<evidence type="ECO:0000259" key="2">
    <source>
        <dbReference type="Pfam" id="PF01936"/>
    </source>
</evidence>
<evidence type="ECO:0000256" key="1">
    <source>
        <dbReference type="SAM" id="MobiDB-lite"/>
    </source>
</evidence>
<dbReference type="EMBL" id="LRBV02000003">
    <property type="status" value="NOT_ANNOTATED_CDS"/>
    <property type="molecule type" value="Genomic_DNA"/>
</dbReference>
<keyword evidence="5" id="KW-1185">Reference proteome</keyword>
<evidence type="ECO:0000313" key="5">
    <source>
        <dbReference type="Proteomes" id="UP000594261"/>
    </source>
</evidence>
<dbReference type="KEGG" id="qlo:115982454"/>
<accession>A0A7N2L525</accession>
<reference evidence="4 5" key="1">
    <citation type="journal article" date="2016" name="G3 (Bethesda)">
        <title>First Draft Assembly and Annotation of the Genome of a California Endemic Oak Quercus lobata Nee (Fagaceae).</title>
        <authorList>
            <person name="Sork V.L."/>
            <person name="Fitz-Gibbon S.T."/>
            <person name="Puiu D."/>
            <person name="Crepeau M."/>
            <person name="Gugger P.F."/>
            <person name="Sherman R."/>
            <person name="Stevens K."/>
            <person name="Langley C.H."/>
            <person name="Pellegrini M."/>
            <person name="Salzberg S.L."/>
        </authorList>
    </citation>
    <scope>NUCLEOTIDE SEQUENCE [LARGE SCALE GENOMIC DNA]</scope>
    <source>
        <strain evidence="4 5">cv. SW786</strain>
    </source>
</reference>
<dbReference type="GO" id="GO:0005777">
    <property type="term" value="C:peroxisome"/>
    <property type="evidence" value="ECO:0007669"/>
    <property type="project" value="InterPro"/>
</dbReference>
<feature type="compositionally biased region" description="Low complexity" evidence="1">
    <location>
        <begin position="291"/>
        <end position="302"/>
    </location>
</feature>
<feature type="compositionally biased region" description="Polar residues" evidence="1">
    <location>
        <begin position="238"/>
        <end position="272"/>
    </location>
</feature>
<dbReference type="GO" id="GO:0004540">
    <property type="term" value="F:RNA nuclease activity"/>
    <property type="evidence" value="ECO:0007669"/>
    <property type="project" value="InterPro"/>
</dbReference>
<name>A0A7N2L525_QUELO</name>
<dbReference type="OMA" id="HISIRYP"/>
<protein>
    <recommendedName>
        <fullName evidence="6">NYN domain-containing protein</fullName>
    </recommendedName>
</protein>
<sequence length="654" mass="71506">MVSTTSINNNGGGSKTTGFGYGAAKTSVWWDIENCRVPKEGYNPNAIAQNISSALMKMGYCGPISIAAYGDTNAIPDPVQHALSSTGISLYHVPAGVKDASDKRILVDMLFWAVDNPAPANYLLISGDQDFSNALHQLSMRRYNILLAQPQQASAPLLSAAKSIWLYTSLLAGGPPIMNGELQQLVNNNSYSSSSNTLQMPVSNAIGITQPMKTYQGNPHIGNHTMAYIGKGVDSRYQGKSTSRNFSQANGSKTLSSPVEHYSNVNSHQPGNFSYIPNVPPSGPAQNFVHGNPGPSWSNSSNHQKNHQYNYSESLRPNNFATQPAFSPRSMHLPPLNTNTFVPPLTPLRLNGSNFTSRPPTKVPDINFLNISGYSNSVHNPPTVQQRNQEPRHISITKSTNHACLSESQNGYMVQKKLSVYPNMLNNGYPRDPEYPSLSSAEMGGTSTCILETPGFPKPSGYVQGLLGVILLALDTLKNEKIMPTEANIIDCIQYGDPKHRNIDIKNALESAIEQQMVVKHIAGDVQLYVPKNEKLWHCVNPIDGNPNRYSKVTWDETENFLTSPAGRSAIIASQCKYEAASILRNMCLKELALGDILQILNMALKTKTTIARRRSSAARTESDRRVWVASELGTTISLSDPTIRLETKTVTEN</sequence>
<dbReference type="AlphaFoldDB" id="A0A7N2L525"/>
<dbReference type="CDD" id="cd10910">
    <property type="entry name" value="PIN_limkain_b1_N_like"/>
    <property type="match status" value="1"/>
</dbReference>
<dbReference type="Gene3D" id="3.40.50.1010">
    <property type="entry name" value="5'-nuclease"/>
    <property type="match status" value="1"/>
</dbReference>
<reference evidence="4" key="2">
    <citation type="submission" date="2021-01" db="UniProtKB">
        <authorList>
            <consortium name="EnsemblPlants"/>
        </authorList>
    </citation>
    <scope>IDENTIFICATION</scope>
</reference>
<dbReference type="Pfam" id="PF01936">
    <property type="entry name" value="NYN"/>
    <property type="match status" value="1"/>
</dbReference>
<dbReference type="InterPro" id="IPR024768">
    <property type="entry name" value="Marf1"/>
</dbReference>
<feature type="domain" description="NYN" evidence="2">
    <location>
        <begin position="25"/>
        <end position="162"/>
    </location>
</feature>
<dbReference type="Gramene" id="QL03p010255:mrna">
    <property type="protein sequence ID" value="QL03p010255:mrna"/>
    <property type="gene ID" value="QL03p010255"/>
</dbReference>
<evidence type="ECO:0008006" key="6">
    <source>
        <dbReference type="Google" id="ProtNLM"/>
    </source>
</evidence>
<proteinExistence type="predicted"/>
<dbReference type="OrthoDB" id="549353at2759"/>
<dbReference type="Proteomes" id="UP000594261">
    <property type="component" value="Chromosome 3"/>
</dbReference>
<dbReference type="GeneID" id="115982454"/>
<dbReference type="InterPro" id="IPR021139">
    <property type="entry name" value="NYN"/>
</dbReference>
<dbReference type="PANTHER" id="PTHR14379">
    <property type="entry name" value="LIMKAIN B LKAP"/>
    <property type="match status" value="1"/>
</dbReference>